<name>A0AAV7K7I1_9METZ</name>
<protein>
    <submittedName>
        <fullName evidence="1">Zinc finger MYM-type protein 1-like</fullName>
    </submittedName>
</protein>
<gene>
    <name evidence="1" type="ORF">LOD99_1519</name>
</gene>
<dbReference type="Proteomes" id="UP001165289">
    <property type="component" value="Unassembled WGS sequence"/>
</dbReference>
<evidence type="ECO:0000313" key="2">
    <source>
        <dbReference type="Proteomes" id="UP001165289"/>
    </source>
</evidence>
<proteinExistence type="predicted"/>
<comment type="caution">
    <text evidence="1">The sequence shown here is derived from an EMBL/GenBank/DDBJ whole genome shotgun (WGS) entry which is preliminary data.</text>
</comment>
<sequence length="108" mass="12356">MSPTLSFHDIRKYIQTLSEAERSLISEGVTLLKLVLVLPSTNAVSERSCIAMRPLKTYPRTTMKQKRLNHLLLLHVHKDHTDNFSCVEVANSFVSNSEHRLSVFGHFH</sequence>
<reference evidence="1 2" key="1">
    <citation type="journal article" date="2023" name="BMC Biol.">
        <title>The compact genome of the sponge Oopsacas minuta (Hexactinellida) is lacking key metazoan core genes.</title>
        <authorList>
            <person name="Santini S."/>
            <person name="Schenkelaars Q."/>
            <person name="Jourda C."/>
            <person name="Duchesne M."/>
            <person name="Belahbib H."/>
            <person name="Rocher C."/>
            <person name="Selva M."/>
            <person name="Riesgo A."/>
            <person name="Vervoort M."/>
            <person name="Leys S.P."/>
            <person name="Kodjabachian L."/>
            <person name="Le Bivic A."/>
            <person name="Borchiellini C."/>
            <person name="Claverie J.M."/>
            <person name="Renard E."/>
        </authorList>
    </citation>
    <scope>NUCLEOTIDE SEQUENCE [LARGE SCALE GENOMIC DNA]</scope>
    <source>
        <strain evidence="1">SPO-2</strain>
    </source>
</reference>
<keyword evidence="2" id="KW-1185">Reference proteome</keyword>
<dbReference type="AlphaFoldDB" id="A0AAV7K7I1"/>
<dbReference type="EMBL" id="JAKMXF010000155">
    <property type="protein sequence ID" value="KAI6656186.1"/>
    <property type="molecule type" value="Genomic_DNA"/>
</dbReference>
<evidence type="ECO:0000313" key="1">
    <source>
        <dbReference type="EMBL" id="KAI6656186.1"/>
    </source>
</evidence>
<organism evidence="1 2">
    <name type="scientific">Oopsacas minuta</name>
    <dbReference type="NCBI Taxonomy" id="111878"/>
    <lineage>
        <taxon>Eukaryota</taxon>
        <taxon>Metazoa</taxon>
        <taxon>Porifera</taxon>
        <taxon>Hexactinellida</taxon>
        <taxon>Hexasterophora</taxon>
        <taxon>Lyssacinosida</taxon>
        <taxon>Leucopsacidae</taxon>
        <taxon>Oopsacas</taxon>
    </lineage>
</organism>
<accession>A0AAV7K7I1</accession>